<feature type="compositionally biased region" description="Polar residues" evidence="1">
    <location>
        <begin position="510"/>
        <end position="519"/>
    </location>
</feature>
<protein>
    <submittedName>
        <fullName evidence="2">Uncharacterized protein</fullName>
    </submittedName>
</protein>
<organism evidence="2 3">
    <name type="scientific">Stachybotrys chartarum (strain CBS 109288 / IBT 7711)</name>
    <name type="common">Toxic black mold</name>
    <name type="synonym">Stilbospora chartarum</name>
    <dbReference type="NCBI Taxonomy" id="1280523"/>
    <lineage>
        <taxon>Eukaryota</taxon>
        <taxon>Fungi</taxon>
        <taxon>Dikarya</taxon>
        <taxon>Ascomycota</taxon>
        <taxon>Pezizomycotina</taxon>
        <taxon>Sordariomycetes</taxon>
        <taxon>Hypocreomycetidae</taxon>
        <taxon>Hypocreales</taxon>
        <taxon>Stachybotryaceae</taxon>
        <taxon>Stachybotrys</taxon>
    </lineage>
</organism>
<sequence>MRPPSSLSKWAIDKSLSLDATPGAHGGLAPALEVFKTLLRYPMVQPRRQTKFAPPGHTGTIGIVQAQLSLQHLYSDLGVLVFSGLNPHQIRRVSNILTWVTKRGGLGRIQLMLKVPAAPISSKSHGIISNANYVEAIDQTRTGLLRSETLLELASKRFEELIALAEESRPNNSGGYRRVIETSVSIPGIPPRRGVVHYGRRGARQLSVESHAYMGYDDNSGHLAADILFYTPANGLFVGNVSMTYVVLRKFPGESRARTQWANRLVNEQSNNDDSIQSHVLWLICDALLHPLWQLEREVWSRRWEKLQETKEQEKEMEQTRKRERREKEEARQQELSGVLGAAAMLPAKRIQSLRKRLAEEQDEDGPAARWRRARASPRRRRDKLERSIARRNMGLSEAEQQANLEKLRRKFGARLEAEGLKLGDRGNVVRKGARDAQRSKVDRPARPFGSTIDKPARTFGEPISPQRPRAQRAPARDEAGMPSGDERQAHIDRLAKKFGLRLDTHKSRSGGSNDGPNW</sequence>
<dbReference type="Proteomes" id="UP000028045">
    <property type="component" value="Unassembled WGS sequence"/>
</dbReference>
<feature type="region of interest" description="Disordered" evidence="1">
    <location>
        <begin position="310"/>
        <end position="335"/>
    </location>
</feature>
<feature type="region of interest" description="Disordered" evidence="1">
    <location>
        <begin position="357"/>
        <end position="389"/>
    </location>
</feature>
<dbReference type="HOGENOM" id="CLU_524938_0_0_1"/>
<dbReference type="EMBL" id="KL647988">
    <property type="protein sequence ID" value="KEY72906.1"/>
    <property type="molecule type" value="Genomic_DNA"/>
</dbReference>
<feature type="compositionally biased region" description="Basic and acidic residues" evidence="1">
    <location>
        <begin position="310"/>
        <end position="333"/>
    </location>
</feature>
<accession>A0A084B5S7</accession>
<feature type="compositionally biased region" description="Basic and acidic residues" evidence="1">
    <location>
        <begin position="475"/>
        <end position="507"/>
    </location>
</feature>
<proteinExistence type="predicted"/>
<gene>
    <name evidence="2" type="ORF">S7711_06736</name>
</gene>
<name>A0A084B5S7_STACB</name>
<evidence type="ECO:0000313" key="2">
    <source>
        <dbReference type="EMBL" id="KEY72906.1"/>
    </source>
</evidence>
<reference evidence="2 3" key="1">
    <citation type="journal article" date="2014" name="BMC Genomics">
        <title>Comparative genome sequencing reveals chemotype-specific gene clusters in the toxigenic black mold Stachybotrys.</title>
        <authorList>
            <person name="Semeiks J."/>
            <person name="Borek D."/>
            <person name="Otwinowski Z."/>
            <person name="Grishin N.V."/>
        </authorList>
    </citation>
    <scope>NUCLEOTIDE SEQUENCE [LARGE SCALE GENOMIC DNA]</scope>
    <source>
        <strain evidence="3">CBS 109288 / IBT 7711</strain>
    </source>
</reference>
<evidence type="ECO:0000313" key="3">
    <source>
        <dbReference type="Proteomes" id="UP000028045"/>
    </source>
</evidence>
<feature type="region of interest" description="Disordered" evidence="1">
    <location>
        <begin position="426"/>
        <end position="519"/>
    </location>
</feature>
<dbReference type="AlphaFoldDB" id="A0A084B5S7"/>
<dbReference type="OrthoDB" id="4867305at2759"/>
<feature type="compositionally biased region" description="Basic residues" evidence="1">
    <location>
        <begin position="370"/>
        <end position="382"/>
    </location>
</feature>
<evidence type="ECO:0000256" key="1">
    <source>
        <dbReference type="SAM" id="MobiDB-lite"/>
    </source>
</evidence>
<keyword evidence="3" id="KW-1185">Reference proteome</keyword>
<feature type="compositionally biased region" description="Basic and acidic residues" evidence="1">
    <location>
        <begin position="433"/>
        <end position="446"/>
    </location>
</feature>